<dbReference type="GO" id="GO:0003735">
    <property type="term" value="F:structural constituent of ribosome"/>
    <property type="evidence" value="ECO:0007669"/>
    <property type="project" value="InterPro"/>
</dbReference>
<evidence type="ECO:0000313" key="7">
    <source>
        <dbReference type="EMBL" id="AIF01441.1"/>
    </source>
</evidence>
<keyword evidence="4" id="KW-0687">Ribonucleoprotein</keyword>
<name>A0A075GBL2_9EURY</name>
<dbReference type="InterPro" id="IPR038630">
    <property type="entry name" value="L24e/L24_sf"/>
</dbReference>
<dbReference type="InterPro" id="IPR000988">
    <property type="entry name" value="Ribosomal_eL24-rel_N"/>
</dbReference>
<organism evidence="7">
    <name type="scientific">uncultured marine group II/III euryarchaeote KM3_148_H03</name>
    <dbReference type="NCBI Taxonomy" id="1457883"/>
    <lineage>
        <taxon>Archaea</taxon>
        <taxon>Methanobacteriati</taxon>
        <taxon>Methanobacteriota</taxon>
        <taxon>environmental samples</taxon>
    </lineage>
</organism>
<reference evidence="7" key="1">
    <citation type="journal article" date="2014" name="Genome Biol. Evol.">
        <title>Pangenome evidence for extensive interdomain horizontal transfer affecting lineage core and shell genes in uncultured planktonic thaumarchaeota and euryarchaeota.</title>
        <authorList>
            <person name="Deschamps P."/>
            <person name="Zivanovic Y."/>
            <person name="Moreira D."/>
            <person name="Rodriguez-Valera F."/>
            <person name="Lopez-Garcia P."/>
        </authorList>
    </citation>
    <scope>NUCLEOTIDE SEQUENCE</scope>
</reference>
<keyword evidence="2" id="KW-0479">Metal-binding</keyword>
<dbReference type="InterPro" id="IPR055345">
    <property type="entry name" value="Ribosomal_eL24-rel_arc"/>
</dbReference>
<dbReference type="GO" id="GO:0008270">
    <property type="term" value="F:zinc ion binding"/>
    <property type="evidence" value="ECO:0007669"/>
    <property type="project" value="UniProtKB-KW"/>
</dbReference>
<dbReference type="GO" id="GO:1990904">
    <property type="term" value="C:ribonucleoprotein complex"/>
    <property type="evidence" value="ECO:0007669"/>
    <property type="project" value="UniProtKB-KW"/>
</dbReference>
<dbReference type="NCBIfam" id="NF034186">
    <property type="entry name" value="PRK14891.1-1"/>
    <property type="match status" value="1"/>
</dbReference>
<dbReference type="AlphaFoldDB" id="A0A075GBL2"/>
<evidence type="ECO:0000256" key="2">
    <source>
        <dbReference type="ARBA" id="ARBA00022771"/>
    </source>
</evidence>
<feature type="domain" description="TRASH" evidence="6">
    <location>
        <begin position="7"/>
        <end position="45"/>
    </location>
</feature>
<comment type="similarity">
    <text evidence="1">Belongs to the eukaryotic ribosomal protein eL24 family.</text>
</comment>
<gene>
    <name evidence="7" type="primary">RP-L24e</name>
    <name evidence="7" type="synonym">RPL24</name>
</gene>
<protein>
    <recommendedName>
        <fullName evidence="5">50S ribosomal protein L24e</fullName>
    </recommendedName>
</protein>
<accession>A0A075GBL2</accession>
<keyword evidence="2" id="KW-0863">Zinc-finger</keyword>
<dbReference type="SUPFAM" id="SSF57716">
    <property type="entry name" value="Glucocorticoid receptor-like (DNA-binding domain)"/>
    <property type="match status" value="1"/>
</dbReference>
<dbReference type="GO" id="GO:0005840">
    <property type="term" value="C:ribosome"/>
    <property type="evidence" value="ECO:0007669"/>
    <property type="project" value="UniProtKB-KW"/>
</dbReference>
<keyword evidence="2" id="KW-0862">Zinc</keyword>
<evidence type="ECO:0000256" key="4">
    <source>
        <dbReference type="ARBA" id="ARBA00023274"/>
    </source>
</evidence>
<evidence type="ECO:0000256" key="1">
    <source>
        <dbReference type="ARBA" id="ARBA00005647"/>
    </source>
</evidence>
<dbReference type="Pfam" id="PF01246">
    <property type="entry name" value="Ribosomal_L24e"/>
    <property type="match status" value="1"/>
</dbReference>
<sequence length="62" mass="7182">MAELRNCSFCDKRILPGTGMLYVRKTGQTFDFCSSKCRRNLIELKRVPGRTEWTGKARKAKK</sequence>
<evidence type="ECO:0000259" key="6">
    <source>
        <dbReference type="SMART" id="SM00746"/>
    </source>
</evidence>
<evidence type="ECO:0000256" key="5">
    <source>
        <dbReference type="ARBA" id="ARBA00035507"/>
    </source>
</evidence>
<dbReference type="Gene3D" id="2.30.170.20">
    <property type="entry name" value="Ribosomal protein L24e"/>
    <property type="match status" value="1"/>
</dbReference>
<dbReference type="SMART" id="SM00746">
    <property type="entry name" value="TRASH"/>
    <property type="match status" value="1"/>
</dbReference>
<dbReference type="InterPro" id="IPR011017">
    <property type="entry name" value="TRASH_dom"/>
</dbReference>
<keyword evidence="3 7" id="KW-0689">Ribosomal protein</keyword>
<proteinExistence type="inferred from homology"/>
<dbReference type="EMBL" id="KF900621">
    <property type="protein sequence ID" value="AIF01441.1"/>
    <property type="molecule type" value="Genomic_DNA"/>
</dbReference>
<evidence type="ECO:0000256" key="3">
    <source>
        <dbReference type="ARBA" id="ARBA00022980"/>
    </source>
</evidence>